<proteinExistence type="predicted"/>
<dbReference type="RefSeq" id="XP_024703794.1">
    <property type="nucleotide sequence ID" value="XM_024847783.1"/>
</dbReference>
<dbReference type="AlphaFoldDB" id="A0A2I2G6I9"/>
<evidence type="ECO:0000313" key="2">
    <source>
        <dbReference type="Proteomes" id="UP000234275"/>
    </source>
</evidence>
<keyword evidence="2" id="KW-1185">Reference proteome</keyword>
<gene>
    <name evidence="1" type="ORF">P170DRAFT_427575</name>
</gene>
<evidence type="ECO:0000313" key="1">
    <source>
        <dbReference type="EMBL" id="PLB48492.1"/>
    </source>
</evidence>
<protein>
    <submittedName>
        <fullName evidence="1">Uncharacterized protein</fullName>
    </submittedName>
</protein>
<dbReference type="OrthoDB" id="4501559at2759"/>
<dbReference type="EMBL" id="MSFO01000005">
    <property type="protein sequence ID" value="PLB48492.1"/>
    <property type="molecule type" value="Genomic_DNA"/>
</dbReference>
<dbReference type="GeneID" id="36555482"/>
<comment type="caution">
    <text evidence="1">The sequence shown here is derived from an EMBL/GenBank/DDBJ whole genome shotgun (WGS) entry which is preliminary data.</text>
</comment>
<dbReference type="Proteomes" id="UP000234275">
    <property type="component" value="Unassembled WGS sequence"/>
</dbReference>
<name>A0A2I2G6I9_9EURO</name>
<reference evidence="1 2" key="1">
    <citation type="submission" date="2016-12" db="EMBL/GenBank/DDBJ databases">
        <title>The genomes of Aspergillus section Nigri reveals drivers in fungal speciation.</title>
        <authorList>
            <consortium name="DOE Joint Genome Institute"/>
            <person name="Vesth T.C."/>
            <person name="Nybo J."/>
            <person name="Theobald S."/>
            <person name="Brandl J."/>
            <person name="Frisvad J.C."/>
            <person name="Nielsen K.F."/>
            <person name="Lyhne E.K."/>
            <person name="Kogle M.E."/>
            <person name="Kuo A."/>
            <person name="Riley R."/>
            <person name="Clum A."/>
            <person name="Nolan M."/>
            <person name="Lipzen A."/>
            <person name="Salamov A."/>
            <person name="Henrissat B."/>
            <person name="Wiebenga A."/>
            <person name="De Vries R.P."/>
            <person name="Grigoriev I.V."/>
            <person name="Mortensen U.H."/>
            <person name="Andersen M.R."/>
            <person name="Baker S.E."/>
        </authorList>
    </citation>
    <scope>NUCLEOTIDE SEQUENCE [LARGE SCALE GENOMIC DNA]</scope>
    <source>
        <strain evidence="1 2">IBT 23096</strain>
    </source>
</reference>
<dbReference type="VEuPathDB" id="FungiDB:P170DRAFT_427575"/>
<accession>A0A2I2G6I9</accession>
<organism evidence="1 2">
    <name type="scientific">Aspergillus steynii IBT 23096</name>
    <dbReference type="NCBI Taxonomy" id="1392250"/>
    <lineage>
        <taxon>Eukaryota</taxon>
        <taxon>Fungi</taxon>
        <taxon>Dikarya</taxon>
        <taxon>Ascomycota</taxon>
        <taxon>Pezizomycotina</taxon>
        <taxon>Eurotiomycetes</taxon>
        <taxon>Eurotiomycetidae</taxon>
        <taxon>Eurotiales</taxon>
        <taxon>Aspergillaceae</taxon>
        <taxon>Aspergillus</taxon>
        <taxon>Aspergillus subgen. Circumdati</taxon>
    </lineage>
</organism>
<sequence length="182" mass="20288">MYLNFKGIILRNIVVVKMQSLYLPYLIFVATFRGVVEAKTATFNSELSCQGASTFVPWSNCVPNQGVQAITVPEADAYVQFFCYEYRDDDPACEETQITVQSGCTDLTYERTKCTYWPRKVNATIYSQANFDGSPSVLPNIGTPECNVLSATNINSVGSIVVPPSYNCTLFTSQRYSISWMA</sequence>